<dbReference type="EMBL" id="MN739223">
    <property type="protein sequence ID" value="QHS94433.1"/>
    <property type="molecule type" value="Genomic_DNA"/>
</dbReference>
<dbReference type="AlphaFoldDB" id="A0A6C0BT35"/>
<protein>
    <submittedName>
        <fullName evidence="1">Uncharacterized protein</fullName>
    </submittedName>
</protein>
<accession>A0A6C0BT35</accession>
<sequence length="104" mass="12685">MSFYKNINNDLTIFASVLRKLYINRMITEDKYISVCKQIIKIIKAQNHEEMTKSYENVKRIYNTHSWWSMYYFMKNHIDTKKKNKGIIEKSNIRRLTRLHVMSC</sequence>
<evidence type="ECO:0000313" key="1">
    <source>
        <dbReference type="EMBL" id="QHS94433.1"/>
    </source>
</evidence>
<name>A0A6C0BT35_9ZZZZ</name>
<proteinExistence type="predicted"/>
<reference evidence="1" key="1">
    <citation type="journal article" date="2020" name="Nature">
        <title>Giant virus diversity and host interactions through global metagenomics.</title>
        <authorList>
            <person name="Schulz F."/>
            <person name="Roux S."/>
            <person name="Paez-Espino D."/>
            <person name="Jungbluth S."/>
            <person name="Walsh D.A."/>
            <person name="Denef V.J."/>
            <person name="McMahon K.D."/>
            <person name="Konstantinidis K.T."/>
            <person name="Eloe-Fadrosh E.A."/>
            <person name="Kyrpides N.C."/>
            <person name="Woyke T."/>
        </authorList>
    </citation>
    <scope>NUCLEOTIDE SEQUENCE</scope>
    <source>
        <strain evidence="1">GVMAG-M-3300018416-26</strain>
    </source>
</reference>
<organism evidence="1">
    <name type="scientific">viral metagenome</name>
    <dbReference type="NCBI Taxonomy" id="1070528"/>
    <lineage>
        <taxon>unclassified sequences</taxon>
        <taxon>metagenomes</taxon>
        <taxon>organismal metagenomes</taxon>
    </lineage>
</organism>